<dbReference type="PANTHER" id="PTHR48098:SF6">
    <property type="entry name" value="FERRI-BACILLIBACTIN ESTERASE BESA"/>
    <property type="match status" value="1"/>
</dbReference>
<name>A0ABS2F0S3_9ACTN</name>
<comment type="caution">
    <text evidence="1">The sequence shown here is derived from an EMBL/GenBank/DDBJ whole genome shotgun (WGS) entry which is preliminary data.</text>
</comment>
<proteinExistence type="predicted"/>
<dbReference type="Gene3D" id="3.40.50.1820">
    <property type="entry name" value="alpha/beta hydrolase"/>
    <property type="match status" value="1"/>
</dbReference>
<organism evidence="1 2">
    <name type="scientific">Olsenella profusa</name>
    <dbReference type="NCBI Taxonomy" id="138595"/>
    <lineage>
        <taxon>Bacteria</taxon>
        <taxon>Bacillati</taxon>
        <taxon>Actinomycetota</taxon>
        <taxon>Coriobacteriia</taxon>
        <taxon>Coriobacteriales</taxon>
        <taxon>Atopobiaceae</taxon>
        <taxon>Olsenella</taxon>
    </lineage>
</organism>
<protein>
    <submittedName>
        <fullName evidence="1">Alpha/beta hydrolase</fullName>
    </submittedName>
</protein>
<dbReference type="GO" id="GO:0016787">
    <property type="term" value="F:hydrolase activity"/>
    <property type="evidence" value="ECO:0007669"/>
    <property type="project" value="UniProtKB-KW"/>
</dbReference>
<keyword evidence="1" id="KW-0378">Hydrolase</keyword>
<keyword evidence="2" id="KW-1185">Reference proteome</keyword>
<dbReference type="PANTHER" id="PTHR48098">
    <property type="entry name" value="ENTEROCHELIN ESTERASE-RELATED"/>
    <property type="match status" value="1"/>
</dbReference>
<evidence type="ECO:0000313" key="2">
    <source>
        <dbReference type="Proteomes" id="UP000712527"/>
    </source>
</evidence>
<dbReference type="Proteomes" id="UP000712527">
    <property type="component" value="Unassembled WGS sequence"/>
</dbReference>
<sequence>MTYVDEKNLELFLGTAGPAAPAIYVVDLPEHPFDVVAAAQGLSATVVRVPVRNWDDSLTPWPAPGLRPGEPDFGGNAASTLRELTEETIPQVEARHELSPARRAVCGYSLGGLFSLYAFAQSSYFSACACLSGSLWYPGWVDHLRGLPLEGAGRYVYFSIGKKERKAGPPVMRTVQDDMEACAEILRGRGCAVDVTVGPGNHMQHHTERLSAGLAALDGFLA</sequence>
<dbReference type="InterPro" id="IPR050583">
    <property type="entry name" value="Mycobacterial_A85_antigen"/>
</dbReference>
<reference evidence="1 2" key="1">
    <citation type="journal article" date="2021" name="Sci. Rep.">
        <title>The distribution of antibiotic resistance genes in chicken gut microbiota commensals.</title>
        <authorList>
            <person name="Juricova H."/>
            <person name="Matiasovicova J."/>
            <person name="Kubasova T."/>
            <person name="Cejkova D."/>
            <person name="Rychlik I."/>
        </authorList>
    </citation>
    <scope>NUCLEOTIDE SEQUENCE [LARGE SCALE GENOMIC DNA]</scope>
    <source>
        <strain evidence="1 2">An794</strain>
    </source>
</reference>
<gene>
    <name evidence="1" type="ORF">H9X80_01285</name>
</gene>
<dbReference type="RefSeq" id="WP_204792552.1">
    <property type="nucleotide sequence ID" value="NZ_JACSNQ010000002.1"/>
</dbReference>
<accession>A0ABS2F0S3</accession>
<dbReference type="InterPro" id="IPR029058">
    <property type="entry name" value="AB_hydrolase_fold"/>
</dbReference>
<dbReference type="EMBL" id="JACSNQ010000002">
    <property type="protein sequence ID" value="MBM6774188.1"/>
    <property type="molecule type" value="Genomic_DNA"/>
</dbReference>
<evidence type="ECO:0000313" key="1">
    <source>
        <dbReference type="EMBL" id="MBM6774188.1"/>
    </source>
</evidence>
<dbReference type="SUPFAM" id="SSF53474">
    <property type="entry name" value="alpha/beta-Hydrolases"/>
    <property type="match status" value="1"/>
</dbReference>
<dbReference type="InterPro" id="IPR000801">
    <property type="entry name" value="Esterase-like"/>
</dbReference>
<dbReference type="Pfam" id="PF00756">
    <property type="entry name" value="Esterase"/>
    <property type="match status" value="1"/>
</dbReference>